<proteinExistence type="predicted"/>
<dbReference type="InterPro" id="IPR000835">
    <property type="entry name" value="HTH_MarR-typ"/>
</dbReference>
<dbReference type="PANTHER" id="PTHR33164:SF64">
    <property type="entry name" value="TRANSCRIPTIONAL REGULATOR SLYA"/>
    <property type="match status" value="1"/>
</dbReference>
<keyword evidence="1" id="KW-0805">Transcription regulation</keyword>
<feature type="domain" description="HTH marR-type" evidence="4">
    <location>
        <begin position="8"/>
        <end position="142"/>
    </location>
</feature>
<dbReference type="EMBL" id="FUXL01000003">
    <property type="protein sequence ID" value="SJZ79202.1"/>
    <property type="molecule type" value="Genomic_DNA"/>
</dbReference>
<organism evidence="5 6">
    <name type="scientific">Consotaella salsifontis</name>
    <dbReference type="NCBI Taxonomy" id="1365950"/>
    <lineage>
        <taxon>Bacteria</taxon>
        <taxon>Pseudomonadati</taxon>
        <taxon>Pseudomonadota</taxon>
        <taxon>Alphaproteobacteria</taxon>
        <taxon>Hyphomicrobiales</taxon>
        <taxon>Aurantimonadaceae</taxon>
        <taxon>Consotaella</taxon>
    </lineage>
</organism>
<dbReference type="AlphaFoldDB" id="A0A1T4NIX2"/>
<dbReference type="SUPFAM" id="SSF46785">
    <property type="entry name" value="Winged helix' DNA-binding domain"/>
    <property type="match status" value="1"/>
</dbReference>
<keyword evidence="2" id="KW-0238">DNA-binding</keyword>
<dbReference type="InterPro" id="IPR039422">
    <property type="entry name" value="MarR/SlyA-like"/>
</dbReference>
<dbReference type="PROSITE" id="PS50995">
    <property type="entry name" value="HTH_MARR_2"/>
    <property type="match status" value="1"/>
</dbReference>
<reference evidence="5 6" key="1">
    <citation type="submission" date="2017-02" db="EMBL/GenBank/DDBJ databases">
        <authorList>
            <person name="Peterson S.W."/>
        </authorList>
    </citation>
    <scope>NUCLEOTIDE SEQUENCE [LARGE SCALE GENOMIC DNA]</scope>
    <source>
        <strain evidence="5 6">USBA 369</strain>
    </source>
</reference>
<dbReference type="InterPro" id="IPR036388">
    <property type="entry name" value="WH-like_DNA-bd_sf"/>
</dbReference>
<dbReference type="PRINTS" id="PR00598">
    <property type="entry name" value="HTHMARR"/>
</dbReference>
<dbReference type="GO" id="GO:0006950">
    <property type="term" value="P:response to stress"/>
    <property type="evidence" value="ECO:0007669"/>
    <property type="project" value="TreeGrafter"/>
</dbReference>
<gene>
    <name evidence="5" type="ORF">SAMN05428963_10349</name>
</gene>
<sequence>MLQHQESMGAAAFALTDAARLLRSEIDRSVMESGIELTPGAIRTLLLIQQFDGVRQSVLAERMGVEPMTVTAYLDRLEARGLIERRVDPADRRAKVVTVTAQTEEVFQAVRPLLAKAYERAMSGIEPMARSVIETSLERMRHNLSDA</sequence>
<evidence type="ECO:0000256" key="3">
    <source>
        <dbReference type="ARBA" id="ARBA00023163"/>
    </source>
</evidence>
<dbReference type="PANTHER" id="PTHR33164">
    <property type="entry name" value="TRANSCRIPTIONAL REGULATOR, MARR FAMILY"/>
    <property type="match status" value="1"/>
</dbReference>
<name>A0A1T4NIX2_9HYPH</name>
<dbReference type="STRING" id="1365950.SAMN05428963_10349"/>
<evidence type="ECO:0000313" key="6">
    <source>
        <dbReference type="Proteomes" id="UP000190135"/>
    </source>
</evidence>
<dbReference type="Gene3D" id="1.10.10.10">
    <property type="entry name" value="Winged helix-like DNA-binding domain superfamily/Winged helix DNA-binding domain"/>
    <property type="match status" value="1"/>
</dbReference>
<dbReference type="InterPro" id="IPR036390">
    <property type="entry name" value="WH_DNA-bd_sf"/>
</dbReference>
<evidence type="ECO:0000256" key="1">
    <source>
        <dbReference type="ARBA" id="ARBA00023015"/>
    </source>
</evidence>
<dbReference type="Proteomes" id="UP000190135">
    <property type="component" value="Unassembled WGS sequence"/>
</dbReference>
<evidence type="ECO:0000256" key="2">
    <source>
        <dbReference type="ARBA" id="ARBA00023125"/>
    </source>
</evidence>
<evidence type="ECO:0000313" key="5">
    <source>
        <dbReference type="EMBL" id="SJZ79202.1"/>
    </source>
</evidence>
<evidence type="ECO:0000259" key="4">
    <source>
        <dbReference type="PROSITE" id="PS50995"/>
    </source>
</evidence>
<keyword evidence="6" id="KW-1185">Reference proteome</keyword>
<protein>
    <submittedName>
        <fullName evidence="5">Transcriptional regulator, MarR family</fullName>
    </submittedName>
</protein>
<dbReference type="GO" id="GO:0003700">
    <property type="term" value="F:DNA-binding transcription factor activity"/>
    <property type="evidence" value="ECO:0007669"/>
    <property type="project" value="InterPro"/>
</dbReference>
<keyword evidence="3" id="KW-0804">Transcription</keyword>
<dbReference type="Pfam" id="PF01047">
    <property type="entry name" value="MarR"/>
    <property type="match status" value="1"/>
</dbReference>
<dbReference type="SMART" id="SM00347">
    <property type="entry name" value="HTH_MARR"/>
    <property type="match status" value="1"/>
</dbReference>
<dbReference type="GO" id="GO:0003677">
    <property type="term" value="F:DNA binding"/>
    <property type="evidence" value="ECO:0007669"/>
    <property type="project" value="UniProtKB-KW"/>
</dbReference>
<accession>A0A1T4NIX2</accession>